<reference evidence="2 3" key="1">
    <citation type="journal article" date="2018" name="Evol. Lett.">
        <title>Horizontal gene cluster transfer increased hallucinogenic mushroom diversity.</title>
        <authorList>
            <person name="Reynolds H.T."/>
            <person name="Vijayakumar V."/>
            <person name="Gluck-Thaler E."/>
            <person name="Korotkin H.B."/>
            <person name="Matheny P.B."/>
            <person name="Slot J.C."/>
        </authorList>
    </citation>
    <scope>NUCLEOTIDE SEQUENCE [LARGE SCALE GENOMIC DNA]</scope>
    <source>
        <strain evidence="2 3">SRW20</strain>
    </source>
</reference>
<dbReference type="InParanoid" id="A0A409Y2E1"/>
<evidence type="ECO:0000313" key="3">
    <source>
        <dbReference type="Proteomes" id="UP000284706"/>
    </source>
</evidence>
<dbReference type="Proteomes" id="UP000284706">
    <property type="component" value="Unassembled WGS sequence"/>
</dbReference>
<organism evidence="2 3">
    <name type="scientific">Gymnopilus dilepis</name>
    <dbReference type="NCBI Taxonomy" id="231916"/>
    <lineage>
        <taxon>Eukaryota</taxon>
        <taxon>Fungi</taxon>
        <taxon>Dikarya</taxon>
        <taxon>Basidiomycota</taxon>
        <taxon>Agaricomycotina</taxon>
        <taxon>Agaricomycetes</taxon>
        <taxon>Agaricomycetidae</taxon>
        <taxon>Agaricales</taxon>
        <taxon>Agaricineae</taxon>
        <taxon>Hymenogastraceae</taxon>
        <taxon>Gymnopilus</taxon>
    </lineage>
</organism>
<accession>A0A409Y2E1</accession>
<comment type="caution">
    <text evidence="2">The sequence shown here is derived from an EMBL/GenBank/DDBJ whole genome shotgun (WGS) entry which is preliminary data.</text>
</comment>
<feature type="compositionally biased region" description="Basic and acidic residues" evidence="1">
    <location>
        <begin position="18"/>
        <end position="27"/>
    </location>
</feature>
<evidence type="ECO:0000256" key="1">
    <source>
        <dbReference type="SAM" id="MobiDB-lite"/>
    </source>
</evidence>
<gene>
    <name evidence="2" type="ORF">CVT26_000715</name>
</gene>
<keyword evidence="3" id="KW-1185">Reference proteome</keyword>
<feature type="compositionally biased region" description="Basic and acidic residues" evidence="1">
    <location>
        <begin position="63"/>
        <end position="82"/>
    </location>
</feature>
<proteinExistence type="predicted"/>
<sequence length="82" mass="8648">MEGWNSSKNALSGSWKPRYSDSGDRRSLASPSWSMSSISGPAGESSLLDLMARAGNDPGGGGARDEEPDGRAYVDGEDDERP</sequence>
<protein>
    <submittedName>
        <fullName evidence="2">Uncharacterized protein</fullName>
    </submittedName>
</protein>
<feature type="compositionally biased region" description="Low complexity" evidence="1">
    <location>
        <begin position="28"/>
        <end position="39"/>
    </location>
</feature>
<name>A0A409Y2E1_9AGAR</name>
<dbReference type="AlphaFoldDB" id="A0A409Y2E1"/>
<feature type="region of interest" description="Disordered" evidence="1">
    <location>
        <begin position="1"/>
        <end position="82"/>
    </location>
</feature>
<dbReference type="EMBL" id="NHYE01001279">
    <property type="protein sequence ID" value="PPQ97204.1"/>
    <property type="molecule type" value="Genomic_DNA"/>
</dbReference>
<feature type="compositionally biased region" description="Polar residues" evidence="1">
    <location>
        <begin position="1"/>
        <end position="12"/>
    </location>
</feature>
<evidence type="ECO:0000313" key="2">
    <source>
        <dbReference type="EMBL" id="PPQ97204.1"/>
    </source>
</evidence>